<evidence type="ECO:0000256" key="4">
    <source>
        <dbReference type="SAM" id="Coils"/>
    </source>
</evidence>
<dbReference type="Gene3D" id="2.60.40.2380">
    <property type="match status" value="1"/>
</dbReference>
<dbReference type="Proteomes" id="UP001271263">
    <property type="component" value="Unassembled WGS sequence"/>
</dbReference>
<comment type="cofactor">
    <cofactor evidence="1">
        <name>Mg(2+)</name>
        <dbReference type="ChEBI" id="CHEBI:18420"/>
    </cofactor>
</comment>
<feature type="coiled-coil region" evidence="4">
    <location>
        <begin position="396"/>
        <end position="458"/>
    </location>
</feature>
<dbReference type="InterPro" id="IPR011622">
    <property type="entry name" value="7TMR_DISM_rcpt_extracell_dom2"/>
</dbReference>
<dbReference type="CDD" id="cd01949">
    <property type="entry name" value="GGDEF"/>
    <property type="match status" value="1"/>
</dbReference>
<evidence type="ECO:0000259" key="6">
    <source>
        <dbReference type="PROSITE" id="PS50887"/>
    </source>
</evidence>
<dbReference type="AlphaFoldDB" id="A0AAW8NIN1"/>
<keyword evidence="4" id="KW-0175">Coiled coil</keyword>
<keyword evidence="5" id="KW-1133">Transmembrane helix</keyword>
<dbReference type="GO" id="GO:0052621">
    <property type="term" value="F:diguanylate cyclase activity"/>
    <property type="evidence" value="ECO:0007669"/>
    <property type="project" value="UniProtKB-EC"/>
</dbReference>
<dbReference type="InterPro" id="IPR050469">
    <property type="entry name" value="Diguanylate_Cyclase"/>
</dbReference>
<feature type="domain" description="GGDEF" evidence="6">
    <location>
        <begin position="486"/>
        <end position="621"/>
    </location>
</feature>
<dbReference type="GO" id="GO:1902201">
    <property type="term" value="P:negative regulation of bacterial-type flagellum-dependent cell motility"/>
    <property type="evidence" value="ECO:0007669"/>
    <property type="project" value="TreeGrafter"/>
</dbReference>
<feature type="transmembrane region" description="Helical" evidence="5">
    <location>
        <begin position="307"/>
        <end position="324"/>
    </location>
</feature>
<dbReference type="PROSITE" id="PS50887">
    <property type="entry name" value="GGDEF"/>
    <property type="match status" value="1"/>
</dbReference>
<feature type="transmembrane region" description="Helical" evidence="5">
    <location>
        <begin position="368"/>
        <end position="388"/>
    </location>
</feature>
<dbReference type="SMART" id="SM00267">
    <property type="entry name" value="GGDEF"/>
    <property type="match status" value="1"/>
</dbReference>
<dbReference type="InterPro" id="IPR011623">
    <property type="entry name" value="7TMR_DISM_rcpt_extracell_dom1"/>
</dbReference>
<dbReference type="SUPFAM" id="SSF55073">
    <property type="entry name" value="Nucleotide cyclase"/>
    <property type="match status" value="1"/>
</dbReference>
<reference evidence="7" key="2">
    <citation type="submission" date="2022-11" db="EMBL/GenBank/DDBJ databases">
        <title>Prophages regulate Shewanella fidelis motility and biofilm formation: implications for gut colonization dynamics in Ciona robusta.</title>
        <authorList>
            <person name="Natarajan O."/>
            <person name="Gibboney S.L."/>
            <person name="Young M.N."/>
            <person name="Lim S.J."/>
            <person name="Pluta N."/>
            <person name="Atkinson C.G.F."/>
            <person name="Leigh B.A."/>
            <person name="Liberti A."/>
            <person name="Kees E."/>
            <person name="Breitbart M."/>
            <person name="Gralnick J."/>
            <person name="Dishaw L.J."/>
        </authorList>
    </citation>
    <scope>NUCLEOTIDE SEQUENCE</scope>
    <source>
        <strain evidence="7">3313</strain>
    </source>
</reference>
<accession>A0AAW8NIN1</accession>
<dbReference type="Gene3D" id="3.30.70.270">
    <property type="match status" value="1"/>
</dbReference>
<dbReference type="PANTHER" id="PTHR45138">
    <property type="entry name" value="REGULATORY COMPONENTS OF SENSORY TRANSDUCTION SYSTEM"/>
    <property type="match status" value="1"/>
</dbReference>
<keyword evidence="5" id="KW-0472">Membrane</keyword>
<reference evidence="8 10" key="1">
    <citation type="journal article" date="2022" name="bioRxiv">
        <title>Prophages regulate Shewanella fidelis 3313 motility and biofilm formation: implications for gut colonization dynamics in Ciona robusta.</title>
        <authorList>
            <person name="Natarajan O."/>
            <person name="Gibboney S.L."/>
            <person name="Young M.N."/>
            <person name="Lim S.J."/>
            <person name="Pluta N."/>
            <person name="Atkinson C.G."/>
            <person name="Leigh B.A."/>
            <person name="Liberti A."/>
            <person name="Kees E.D."/>
            <person name="Breitbart M."/>
            <person name="Gralnick J.A."/>
            <person name="Dishaw L.J."/>
        </authorList>
    </citation>
    <scope>NUCLEOTIDE SEQUENCE [LARGE SCALE GENOMIC DNA]</scope>
    <source>
        <strain evidence="8 10">JG4066</strain>
    </source>
</reference>
<keyword evidence="7" id="KW-0548">Nucleotidyltransferase</keyword>
<proteinExistence type="predicted"/>
<dbReference type="GO" id="GO:0043709">
    <property type="term" value="P:cell adhesion involved in single-species biofilm formation"/>
    <property type="evidence" value="ECO:0007669"/>
    <property type="project" value="TreeGrafter"/>
</dbReference>
<keyword evidence="7" id="KW-0808">Transferase</keyword>
<dbReference type="Pfam" id="PF07695">
    <property type="entry name" value="7TMR-DISM_7TM"/>
    <property type="match status" value="1"/>
</dbReference>
<dbReference type="InterPro" id="IPR000160">
    <property type="entry name" value="GGDEF_dom"/>
</dbReference>
<feature type="transmembrane region" description="Helical" evidence="5">
    <location>
        <begin position="284"/>
        <end position="301"/>
    </location>
</feature>
<dbReference type="NCBIfam" id="TIGR00254">
    <property type="entry name" value="GGDEF"/>
    <property type="match status" value="1"/>
</dbReference>
<dbReference type="EC" id="2.7.7.65" evidence="2"/>
<sequence length="622" mass="70214">MPTCFQRLLLTIVLIFPSILTAKELLSISDKTTETIKLVPELVIANQSQNLNITEIRNSPAIKWEPFRTAQTKGIANTSYWLKFDFIQTAPQAKQLIISLTNPHIDSIVLYHFKNGQQVQRLQLGDHYPFANRPILSTNFLYSFASQQFDKHQFYLKIDSTGATNLPLNLWSSEAYYQNAEQQTALYGFQLGVLTAIGIFSLFIALTSLSFSYTYYAGYVLSITLFVASLNGLAFRFIWPEWPQVQNFALPALLSLSMMFAFLFSEKVMLFKYHNQTMLRLCRISAAASVLLLVVCLFLDYTTALRLNIYAVMLASVMLMYMSTAQAIKGYKLAKLFAIGWFCMMFGALISGALYLNIFNSDLTASTPFIIGLTTEVIFMAALLAIRYNDERIAKLKIQQDALDQAKQAREHKEKALRLEARSSEQLSQKVQERTLELEIALRELNEANQKLTEQAKVDSLTGVKNRNSFDKRILAEGRISRRQQTPLSVLMLDLDHFKTINDSYGHLAGDQALRVVADILKQNLKRPTDLVSRFGGEEFAIILPNTDQTGALQVAESIRKAINAAPISWGDQSFPLTVSIGVNSEVINSEEHTTLLLEQADQALYQAKSEGRNCSRLYRPQ</sequence>
<comment type="catalytic activity">
    <reaction evidence="3">
        <text>2 GTP = 3',3'-c-di-GMP + 2 diphosphate</text>
        <dbReference type="Rhea" id="RHEA:24898"/>
        <dbReference type="ChEBI" id="CHEBI:33019"/>
        <dbReference type="ChEBI" id="CHEBI:37565"/>
        <dbReference type="ChEBI" id="CHEBI:58805"/>
        <dbReference type="EC" id="2.7.7.65"/>
    </reaction>
</comment>
<feature type="transmembrane region" description="Helical" evidence="5">
    <location>
        <begin position="336"/>
        <end position="356"/>
    </location>
</feature>
<dbReference type="GO" id="GO:0005886">
    <property type="term" value="C:plasma membrane"/>
    <property type="evidence" value="ECO:0007669"/>
    <property type="project" value="TreeGrafter"/>
</dbReference>
<evidence type="ECO:0000256" key="3">
    <source>
        <dbReference type="ARBA" id="ARBA00034247"/>
    </source>
</evidence>
<dbReference type="Pfam" id="PF07696">
    <property type="entry name" value="7TMR-DISMED2"/>
    <property type="match status" value="1"/>
</dbReference>
<evidence type="ECO:0000313" key="7">
    <source>
        <dbReference type="EMBL" id="MDR8522120.1"/>
    </source>
</evidence>
<feature type="transmembrane region" description="Helical" evidence="5">
    <location>
        <begin position="245"/>
        <end position="264"/>
    </location>
</feature>
<protein>
    <recommendedName>
        <fullName evidence="2">diguanylate cyclase</fullName>
        <ecNumber evidence="2">2.7.7.65</ecNumber>
    </recommendedName>
</protein>
<gene>
    <name evidence="7" type="ORF">OS133_00200</name>
    <name evidence="8" type="ORF">OS134_13760</name>
</gene>
<keyword evidence="5" id="KW-0812">Transmembrane</keyword>
<dbReference type="EMBL" id="JAPMLD010000005">
    <property type="protein sequence ID" value="MDW4825129.1"/>
    <property type="molecule type" value="Genomic_DNA"/>
</dbReference>
<dbReference type="Pfam" id="PF00990">
    <property type="entry name" value="GGDEF"/>
    <property type="match status" value="1"/>
</dbReference>
<dbReference type="RefSeq" id="WP_310653620.1">
    <property type="nucleotide sequence ID" value="NZ_JAPMLA010000006.1"/>
</dbReference>
<dbReference type="FunFam" id="3.30.70.270:FF:000001">
    <property type="entry name" value="Diguanylate cyclase domain protein"/>
    <property type="match status" value="1"/>
</dbReference>
<evidence type="ECO:0000256" key="1">
    <source>
        <dbReference type="ARBA" id="ARBA00001946"/>
    </source>
</evidence>
<dbReference type="InterPro" id="IPR043128">
    <property type="entry name" value="Rev_trsase/Diguanyl_cyclase"/>
</dbReference>
<organism evidence="7 9">
    <name type="scientific">Shewanella fidelis</name>
    <dbReference type="NCBI Taxonomy" id="173509"/>
    <lineage>
        <taxon>Bacteria</taxon>
        <taxon>Pseudomonadati</taxon>
        <taxon>Pseudomonadota</taxon>
        <taxon>Gammaproteobacteria</taxon>
        <taxon>Alteromonadales</taxon>
        <taxon>Shewanellaceae</taxon>
        <taxon>Shewanella</taxon>
    </lineage>
</organism>
<dbReference type="PANTHER" id="PTHR45138:SF9">
    <property type="entry name" value="DIGUANYLATE CYCLASE DGCM-RELATED"/>
    <property type="match status" value="1"/>
</dbReference>
<comment type="caution">
    <text evidence="7">The sequence shown here is derived from an EMBL/GenBank/DDBJ whole genome shotgun (WGS) entry which is preliminary data.</text>
</comment>
<evidence type="ECO:0000313" key="9">
    <source>
        <dbReference type="Proteomes" id="UP001259340"/>
    </source>
</evidence>
<evidence type="ECO:0000256" key="2">
    <source>
        <dbReference type="ARBA" id="ARBA00012528"/>
    </source>
</evidence>
<evidence type="ECO:0000313" key="10">
    <source>
        <dbReference type="Proteomes" id="UP001271263"/>
    </source>
</evidence>
<name>A0AAW8NIN1_9GAMM</name>
<keyword evidence="10" id="KW-1185">Reference proteome</keyword>
<feature type="transmembrane region" description="Helical" evidence="5">
    <location>
        <begin position="187"/>
        <end position="209"/>
    </location>
</feature>
<evidence type="ECO:0000256" key="5">
    <source>
        <dbReference type="SAM" id="Phobius"/>
    </source>
</evidence>
<feature type="transmembrane region" description="Helical" evidence="5">
    <location>
        <begin position="216"/>
        <end position="239"/>
    </location>
</feature>
<dbReference type="EMBL" id="JAPMLE010000001">
    <property type="protein sequence ID" value="MDR8522120.1"/>
    <property type="molecule type" value="Genomic_DNA"/>
</dbReference>
<dbReference type="Proteomes" id="UP001259340">
    <property type="component" value="Unassembled WGS sequence"/>
</dbReference>
<dbReference type="InterPro" id="IPR029787">
    <property type="entry name" value="Nucleotide_cyclase"/>
</dbReference>
<evidence type="ECO:0000313" key="8">
    <source>
        <dbReference type="EMBL" id="MDW4825129.1"/>
    </source>
</evidence>